<dbReference type="eggNOG" id="ENOG50337VK">
    <property type="taxonomic scope" value="Bacteria"/>
</dbReference>
<dbReference type="EMBL" id="BBLT01000009">
    <property type="protein sequence ID" value="GAL86739.1"/>
    <property type="molecule type" value="Genomic_DNA"/>
</dbReference>
<evidence type="ECO:0000313" key="2">
    <source>
        <dbReference type="EMBL" id="GAL86739.1"/>
    </source>
</evidence>
<sequence length="93" mass="10789">MIKNINDIINYLTEKPKTLFLIDSMGAMLTAFFLFVVLRNFNKYIGMPITVLTYLSVIAVCFSIYSIACYFFLKENWASFIRVIGISNLLYCF</sequence>
<keyword evidence="3" id="KW-1185">Reference proteome</keyword>
<evidence type="ECO:0000256" key="1">
    <source>
        <dbReference type="SAM" id="Phobius"/>
    </source>
</evidence>
<accession>A0A098LJX3</accession>
<feature type="transmembrane region" description="Helical" evidence="1">
    <location>
        <begin position="20"/>
        <end position="39"/>
    </location>
</feature>
<evidence type="ECO:0000313" key="3">
    <source>
        <dbReference type="Proteomes" id="UP000030185"/>
    </source>
</evidence>
<proteinExistence type="predicted"/>
<protein>
    <submittedName>
        <fullName evidence="2">Uncharacterized protein</fullName>
    </submittedName>
</protein>
<dbReference type="RefSeq" id="WP_045467152.1">
    <property type="nucleotide sequence ID" value="NZ_BBLT01000009.1"/>
</dbReference>
<keyword evidence="1" id="KW-0472">Membrane</keyword>
<dbReference type="Proteomes" id="UP000030185">
    <property type="component" value="Unassembled WGS sequence"/>
</dbReference>
<reference evidence="2 3" key="1">
    <citation type="submission" date="2014-09" db="EMBL/GenBank/DDBJ databases">
        <title>Sporocytophaga myxococcoides PG-01 genome sequencing.</title>
        <authorList>
            <person name="Liu L."/>
            <person name="Gao P.J."/>
            <person name="Chen G.J."/>
            <person name="Wang L.S."/>
        </authorList>
    </citation>
    <scope>NUCLEOTIDE SEQUENCE [LARGE SCALE GENOMIC DNA]</scope>
    <source>
        <strain evidence="2 3">PG-01</strain>
    </source>
</reference>
<name>A0A098LJX3_9BACT</name>
<gene>
    <name evidence="2" type="ORF">MYP_3969</name>
</gene>
<comment type="caution">
    <text evidence="2">The sequence shown here is derived from an EMBL/GenBank/DDBJ whole genome shotgun (WGS) entry which is preliminary data.</text>
</comment>
<dbReference type="AlphaFoldDB" id="A0A098LJX3"/>
<keyword evidence="1" id="KW-1133">Transmembrane helix</keyword>
<organism evidence="2 3">
    <name type="scientific">Sporocytophaga myxococcoides</name>
    <dbReference type="NCBI Taxonomy" id="153721"/>
    <lineage>
        <taxon>Bacteria</taxon>
        <taxon>Pseudomonadati</taxon>
        <taxon>Bacteroidota</taxon>
        <taxon>Cytophagia</taxon>
        <taxon>Cytophagales</taxon>
        <taxon>Cytophagaceae</taxon>
        <taxon>Sporocytophaga</taxon>
    </lineage>
</organism>
<dbReference type="STRING" id="153721.MYP_3969"/>
<feature type="transmembrane region" description="Helical" evidence="1">
    <location>
        <begin position="51"/>
        <end position="73"/>
    </location>
</feature>
<keyword evidence="1" id="KW-0812">Transmembrane</keyword>